<evidence type="ECO:0000313" key="4">
    <source>
        <dbReference type="Proteomes" id="UP000694569"/>
    </source>
</evidence>
<feature type="compositionally biased region" description="Basic and acidic residues" evidence="1">
    <location>
        <begin position="852"/>
        <end position="864"/>
    </location>
</feature>
<feature type="region of interest" description="Disordered" evidence="1">
    <location>
        <begin position="1261"/>
        <end position="1286"/>
    </location>
</feature>
<proteinExistence type="predicted"/>
<dbReference type="GO" id="GO:0005813">
    <property type="term" value="C:centrosome"/>
    <property type="evidence" value="ECO:0007669"/>
    <property type="project" value="TreeGrafter"/>
</dbReference>
<dbReference type="OrthoDB" id="10035553at2759"/>
<gene>
    <name evidence="3" type="primary">AKNA</name>
</gene>
<feature type="region of interest" description="Disordered" evidence="1">
    <location>
        <begin position="1152"/>
        <end position="1225"/>
    </location>
</feature>
<keyword evidence="4" id="KW-1185">Reference proteome</keyword>
<evidence type="ECO:0000256" key="1">
    <source>
        <dbReference type="SAM" id="MobiDB-lite"/>
    </source>
</evidence>
<feature type="compositionally biased region" description="Low complexity" evidence="1">
    <location>
        <begin position="927"/>
        <end position="940"/>
    </location>
</feature>
<feature type="compositionally biased region" description="Basic and acidic residues" evidence="1">
    <location>
        <begin position="127"/>
        <end position="139"/>
    </location>
</feature>
<reference evidence="3" key="2">
    <citation type="submission" date="2025-09" db="UniProtKB">
        <authorList>
            <consortium name="Ensembl"/>
        </authorList>
    </citation>
    <scope>IDENTIFICATION</scope>
</reference>
<feature type="compositionally biased region" description="Basic and acidic residues" evidence="1">
    <location>
        <begin position="1152"/>
        <end position="1179"/>
    </location>
</feature>
<dbReference type="InterPro" id="IPR022150">
    <property type="entry name" value="AKNA_dom"/>
</dbReference>
<feature type="region of interest" description="Disordered" evidence="1">
    <location>
        <begin position="73"/>
        <end position="360"/>
    </location>
</feature>
<feature type="compositionally biased region" description="Polar residues" evidence="1">
    <location>
        <begin position="1184"/>
        <end position="1196"/>
    </location>
</feature>
<feature type="domain" description="AKNA" evidence="2">
    <location>
        <begin position="573"/>
        <end position="646"/>
    </location>
</feature>
<dbReference type="GO" id="GO:0060234">
    <property type="term" value="P:neuroblast delamination"/>
    <property type="evidence" value="ECO:0007669"/>
    <property type="project" value="TreeGrafter"/>
</dbReference>
<evidence type="ECO:0000259" key="2">
    <source>
        <dbReference type="Pfam" id="PF12443"/>
    </source>
</evidence>
<feature type="compositionally biased region" description="Low complexity" evidence="1">
    <location>
        <begin position="509"/>
        <end position="522"/>
    </location>
</feature>
<feature type="compositionally biased region" description="Polar residues" evidence="1">
    <location>
        <begin position="499"/>
        <end position="508"/>
    </location>
</feature>
<feature type="compositionally biased region" description="Polar residues" evidence="1">
    <location>
        <begin position="273"/>
        <end position="297"/>
    </location>
</feature>
<feature type="compositionally biased region" description="Polar residues" evidence="1">
    <location>
        <begin position="893"/>
        <end position="919"/>
    </location>
</feature>
<dbReference type="Proteomes" id="UP000694569">
    <property type="component" value="Unplaced"/>
</dbReference>
<feature type="region of interest" description="Disordered" evidence="1">
    <location>
        <begin position="1128"/>
        <end position="1147"/>
    </location>
</feature>
<accession>A0A8C5R4D5</accession>
<reference evidence="3" key="1">
    <citation type="submission" date="2025-08" db="UniProtKB">
        <authorList>
            <consortium name="Ensembl"/>
        </authorList>
    </citation>
    <scope>IDENTIFICATION</scope>
</reference>
<dbReference type="GO" id="GO:0001837">
    <property type="term" value="P:epithelial to mesenchymal transition"/>
    <property type="evidence" value="ECO:0007669"/>
    <property type="project" value="TreeGrafter"/>
</dbReference>
<feature type="compositionally biased region" description="Basic and acidic residues" evidence="1">
    <location>
        <begin position="1056"/>
        <end position="1074"/>
    </location>
</feature>
<evidence type="ECO:0000313" key="3">
    <source>
        <dbReference type="Ensembl" id="ENSLLEP00000047459.1"/>
    </source>
</evidence>
<dbReference type="Ensembl" id="ENSLLET00000049317.1">
    <property type="protein sequence ID" value="ENSLLEP00000047459.1"/>
    <property type="gene ID" value="ENSLLEG00000029979.1"/>
</dbReference>
<sequence length="1396" mass="155114">MDTHIRLDLEDGTGDEDDFSGYMDENGVIGMEEQGDLGFNVRDIVSQEEEGSFGLPEQRILGLDERLILGLEKQDISYPDPPSDDDRSGVQSWEEQFSFSHLAEDRSQDLPEFENSHSSDIITEQSRTADDLSPEDHPDMSLSLLPPLDWRPPSRDQQLDMTEDERDRGSSIGKSEEEGEDAESDGQSQSDLPYDDSRSPEGYGEYGQTTAGEDEYDDLPIATLAESYFKNPGTQEDEPSTFSHSPSPYPNARLLHQLGGMSVSPGIEDETLPESSCTDSADGRGTTSSKDFQTVASNKAKPRTDTAYSSPAPPGTWNAGDTKTKPSKSSPAPLYGRGQLNYPLPDLSKVGPRVKLPRDDQIYRPPQSRRVDAQKTATPVIFKSPAEIVREVLQSSTDTAVQDLAVPRTVPQEFQTPQQATVLVHQLQEDYHKLLTKYAEAENTIDRLRLGAKINLFSDPPKPSHSVQMGSIQQGSKIMEFTIPQVHKASFSLVNETNGVTESWDSPTPASSPLPEMSSSSPYNTRDDIPTTLTSNIELLQQELDHFGKLLHKGSLTPTEQQQALLELRGSLDMLEQQYLKARGQYHQGQQHTGSGNLLEELDPSRALETAIYHLGIQLDELQDKVQDSTLCEHSSGLAVSSDTAPVTDPQQTAPVPSALAPIPALITPYPEVLPHTRSSNHIRAVGDPVKIEESVAAEELPQTLRHKQMQVEQEYDSLLSTYNNFKTLPNVLGLEQDEWPHQEETRPLHHPQMTTQHHSKPDRSEVHFQIMDQPQTEKPRICSRSVRLNSHPSPPAQNDRSHDLVPRSQQEGARLAESPRVSRPRKSVQADRAEINIPETRGSNTHKNRATPREHQQEIHGWDSGKSSPEAGKYTRGKSSIPKTAKDHVQRISLSSPSTSQLRDTSSRSQTNNPSVSGDSARGPYSRRSSYSSKSVSSSAQKEQPKHKEASTQDRIVSPETDSGFLGSESGQSPLRKKGNQLQQIRESPPVLASPPNSYRATEFGFSISAPKSEKMSPPRASWGKRVRDNQWLGPSETSSPSPGPKSLTESESGEQSHDTGDTDTERDRDSVTVHRHSSASQITLSPPRDHSQNLRRILETRTARDEAIQALQKEVIQLRQHLESSLSHASEQERPAETLRSPTLQFLREERLPRFARDRLTSPSNNRDDVKEPRAEPPKGNSMVQDSGRVQPSQGRHVYGDYTGTLYHLPDTSSSHRDQQGTAGYCQRCQDGRRRSPGHVRAPAEAELSCPVHPSCPLCNQSSDSAETPRTERSNHLMNKRRQRSLRVPPCEHWIWNQTPPVTYLQSPLLSLSAPVIYGPSSNLCVPVAYSTPERRPQRTLTPPPSPVDLDDLHWPLNRALEAATELKLTSKRMCRSLTSDLGIQRSLRGSCLF</sequence>
<dbReference type="GeneTree" id="ENSGT00940000154254"/>
<organism evidence="3 4">
    <name type="scientific">Leptobrachium leishanense</name>
    <name type="common">Leishan spiny toad</name>
    <dbReference type="NCBI Taxonomy" id="445787"/>
    <lineage>
        <taxon>Eukaryota</taxon>
        <taxon>Metazoa</taxon>
        <taxon>Chordata</taxon>
        <taxon>Craniata</taxon>
        <taxon>Vertebrata</taxon>
        <taxon>Euteleostomi</taxon>
        <taxon>Amphibia</taxon>
        <taxon>Batrachia</taxon>
        <taxon>Anura</taxon>
        <taxon>Pelobatoidea</taxon>
        <taxon>Megophryidae</taxon>
        <taxon>Leptobrachium</taxon>
    </lineage>
</organism>
<feature type="compositionally biased region" description="Basic and acidic residues" evidence="1">
    <location>
        <begin position="102"/>
        <end position="117"/>
    </location>
</feature>
<dbReference type="Pfam" id="PF12443">
    <property type="entry name" value="AKNA"/>
    <property type="match status" value="1"/>
</dbReference>
<feature type="compositionally biased region" description="Polar residues" evidence="1">
    <location>
        <begin position="89"/>
        <end position="99"/>
    </location>
</feature>
<dbReference type="PANTHER" id="PTHR21510:SF15">
    <property type="entry name" value="MICROTUBULE ORGANIZATION PROTEIN AKNA"/>
    <property type="match status" value="1"/>
</dbReference>
<name>A0A8C5R4D5_9ANUR</name>
<dbReference type="GO" id="GO:0021849">
    <property type="term" value="P:neuroblast division in subventricular zone"/>
    <property type="evidence" value="ECO:0007669"/>
    <property type="project" value="TreeGrafter"/>
</dbReference>
<feature type="compositionally biased region" description="Low complexity" evidence="1">
    <location>
        <begin position="1036"/>
        <end position="1048"/>
    </location>
</feature>
<protein>
    <submittedName>
        <fullName evidence="3">AT-hook transcription factor</fullName>
    </submittedName>
</protein>
<feature type="region of interest" description="Disordered" evidence="1">
    <location>
        <begin position="499"/>
        <end position="523"/>
    </location>
</feature>
<feature type="region of interest" description="Disordered" evidence="1">
    <location>
        <begin position="787"/>
        <end position="1094"/>
    </location>
</feature>
<feature type="compositionally biased region" description="Basic and acidic residues" evidence="1">
    <location>
        <begin position="944"/>
        <end position="953"/>
    </location>
</feature>
<dbReference type="InterPro" id="IPR052655">
    <property type="entry name" value="AKNA_Centrosome-Trans_reg"/>
</dbReference>
<dbReference type="PANTHER" id="PTHR21510">
    <property type="entry name" value="AKNA DOMAIN-CONTAINING PROTEIN"/>
    <property type="match status" value="1"/>
</dbReference>